<sequence>MAQFQLLKAEIDKMKKENKELRTHVKLTDQKEGDGATQSSDNPIPYKGKGKLVEEDNEGGPSREVEALSKKRRTKPAEHPMPAAFDGKKSLSEFEIWVTDMDAYLKFFMKTLCTCREGFRSGTFKVVLGLVKVEAETRGSISGPNEDTGWLTGLITPDAMKAE</sequence>
<feature type="compositionally biased region" description="Basic and acidic residues" evidence="1">
    <location>
        <begin position="18"/>
        <end position="34"/>
    </location>
</feature>
<dbReference type="AlphaFoldDB" id="A0ABD3HDJ9"/>
<protein>
    <submittedName>
        <fullName evidence="2">Uncharacterized protein</fullName>
    </submittedName>
</protein>
<proteinExistence type="predicted"/>
<name>A0ABD3HDJ9_9MARC</name>
<evidence type="ECO:0000256" key="1">
    <source>
        <dbReference type="SAM" id="MobiDB-lite"/>
    </source>
</evidence>
<comment type="caution">
    <text evidence="2">The sequence shown here is derived from an EMBL/GenBank/DDBJ whole genome shotgun (WGS) entry which is preliminary data.</text>
</comment>
<accession>A0ABD3HDJ9</accession>
<gene>
    <name evidence="2" type="ORF">R1sor_014789</name>
</gene>
<keyword evidence="3" id="KW-1185">Reference proteome</keyword>
<evidence type="ECO:0000313" key="3">
    <source>
        <dbReference type="Proteomes" id="UP001633002"/>
    </source>
</evidence>
<feature type="region of interest" description="Disordered" evidence="1">
    <location>
        <begin position="18"/>
        <end position="85"/>
    </location>
</feature>
<organism evidence="2 3">
    <name type="scientific">Riccia sorocarpa</name>
    <dbReference type="NCBI Taxonomy" id="122646"/>
    <lineage>
        <taxon>Eukaryota</taxon>
        <taxon>Viridiplantae</taxon>
        <taxon>Streptophyta</taxon>
        <taxon>Embryophyta</taxon>
        <taxon>Marchantiophyta</taxon>
        <taxon>Marchantiopsida</taxon>
        <taxon>Marchantiidae</taxon>
        <taxon>Marchantiales</taxon>
        <taxon>Ricciaceae</taxon>
        <taxon>Riccia</taxon>
    </lineage>
</organism>
<dbReference type="Proteomes" id="UP001633002">
    <property type="component" value="Unassembled WGS sequence"/>
</dbReference>
<evidence type="ECO:0000313" key="2">
    <source>
        <dbReference type="EMBL" id="KAL3688480.1"/>
    </source>
</evidence>
<dbReference type="EMBL" id="JBJQOH010000004">
    <property type="protein sequence ID" value="KAL3688480.1"/>
    <property type="molecule type" value="Genomic_DNA"/>
</dbReference>
<reference evidence="2 3" key="1">
    <citation type="submission" date="2024-09" db="EMBL/GenBank/DDBJ databases">
        <title>Chromosome-scale assembly of Riccia sorocarpa.</title>
        <authorList>
            <person name="Paukszto L."/>
        </authorList>
    </citation>
    <scope>NUCLEOTIDE SEQUENCE [LARGE SCALE GENOMIC DNA]</scope>
    <source>
        <strain evidence="2">LP-2024</strain>
        <tissue evidence="2">Aerial parts of the thallus</tissue>
    </source>
</reference>